<dbReference type="InterPro" id="IPR044240">
    <property type="entry name" value="STR4-like"/>
</dbReference>
<evidence type="ECO:0000313" key="2">
    <source>
        <dbReference type="EMBL" id="KAI0489392.1"/>
    </source>
</evidence>
<feature type="compositionally biased region" description="Basic and acidic residues" evidence="1">
    <location>
        <begin position="291"/>
        <end position="310"/>
    </location>
</feature>
<protein>
    <recommendedName>
        <fullName evidence="4">Rhodanese-like domain-containing protein 4A, chloroplastic</fullName>
    </recommendedName>
</protein>
<gene>
    <name evidence="2" type="ORF">KFK09_029234</name>
</gene>
<evidence type="ECO:0000313" key="3">
    <source>
        <dbReference type="Proteomes" id="UP000829196"/>
    </source>
</evidence>
<organism evidence="2 3">
    <name type="scientific">Dendrobium nobile</name>
    <name type="common">Orchid</name>
    <dbReference type="NCBI Taxonomy" id="94219"/>
    <lineage>
        <taxon>Eukaryota</taxon>
        <taxon>Viridiplantae</taxon>
        <taxon>Streptophyta</taxon>
        <taxon>Embryophyta</taxon>
        <taxon>Tracheophyta</taxon>
        <taxon>Spermatophyta</taxon>
        <taxon>Magnoliopsida</taxon>
        <taxon>Liliopsida</taxon>
        <taxon>Asparagales</taxon>
        <taxon>Orchidaceae</taxon>
        <taxon>Epidendroideae</taxon>
        <taxon>Malaxideae</taxon>
        <taxon>Dendrobiinae</taxon>
        <taxon>Dendrobium</taxon>
    </lineage>
</organism>
<dbReference type="Proteomes" id="UP000829196">
    <property type="component" value="Unassembled WGS sequence"/>
</dbReference>
<dbReference type="SUPFAM" id="SSF52821">
    <property type="entry name" value="Rhodanese/Cell cycle control phosphatase"/>
    <property type="match status" value="1"/>
</dbReference>
<feature type="compositionally biased region" description="Polar residues" evidence="1">
    <location>
        <begin position="311"/>
        <end position="327"/>
    </location>
</feature>
<evidence type="ECO:0008006" key="4">
    <source>
        <dbReference type="Google" id="ProtNLM"/>
    </source>
</evidence>
<dbReference type="OrthoDB" id="1696354at2759"/>
<dbReference type="EMBL" id="JAGYWB010000019">
    <property type="protein sequence ID" value="KAI0489392.1"/>
    <property type="molecule type" value="Genomic_DNA"/>
</dbReference>
<comment type="caution">
    <text evidence="2">The sequence shown here is derived from an EMBL/GenBank/DDBJ whole genome shotgun (WGS) entry which is preliminary data.</text>
</comment>
<name>A0A8T3A5E4_DENNO</name>
<evidence type="ECO:0000256" key="1">
    <source>
        <dbReference type="SAM" id="MobiDB-lite"/>
    </source>
</evidence>
<feature type="region of interest" description="Disordered" evidence="1">
    <location>
        <begin position="282"/>
        <end position="367"/>
    </location>
</feature>
<proteinExistence type="predicted"/>
<dbReference type="SMR" id="A0A8T3A5E4"/>
<dbReference type="Gene3D" id="3.40.250.10">
    <property type="entry name" value="Rhodanese-like domain"/>
    <property type="match status" value="1"/>
</dbReference>
<keyword evidence="3" id="KW-1185">Reference proteome</keyword>
<dbReference type="InterPro" id="IPR036873">
    <property type="entry name" value="Rhodanese-like_dom_sf"/>
</dbReference>
<reference evidence="2" key="1">
    <citation type="journal article" date="2022" name="Front. Genet.">
        <title>Chromosome-Scale Assembly of the Dendrobium nobile Genome Provides Insights Into the Molecular Mechanism of the Biosynthesis of the Medicinal Active Ingredient of Dendrobium.</title>
        <authorList>
            <person name="Xu Q."/>
            <person name="Niu S.-C."/>
            <person name="Li K.-L."/>
            <person name="Zheng P.-J."/>
            <person name="Zhang X.-J."/>
            <person name="Jia Y."/>
            <person name="Liu Y."/>
            <person name="Niu Y.-X."/>
            <person name="Yu L.-H."/>
            <person name="Chen D.-F."/>
            <person name="Zhang G.-Q."/>
        </authorList>
    </citation>
    <scope>NUCLEOTIDE SEQUENCE</scope>
    <source>
        <tissue evidence="2">Leaf</tissue>
    </source>
</reference>
<sequence>MKSLQNNSLSIKTPHFVQTPAYHLPISIPFHLSIRRTSSPPNSFPSLFSNLQTKCLKTRVPNFFSVPHLTDSLKINLFNSKTPTLFDLSASYLPLMVVVSIPSPCFAAGTEAMSSKINIESILVSIDDFFNRYPYFVASLAFVWLVAIPLAQEYLNKYKFISSIDAFRKLRDEPSSQLLDIRKKQSVAYLKTPNLKILNKVAVSLEFVEGCEDEFIKEVLKSFEDPGNISLCVLDNFDGNSLKVAKLLFENGFKEVYAIKGGVLGKDGWQAIQEKLLPPSVHVYPKKKSRTSSDQDDERREGNEEHEENRQILTSSSRNQEAIQNIENGYMKSRKSSSTEHDHGKPLSPYPNFKDLKPPSSPTPSKP</sequence>
<dbReference type="PANTHER" id="PTHR47377">
    <property type="entry name" value="RHODANESE-LIKE DOMAIN-CONTAINING PROTEIN 4, CHLOROPLASTIC"/>
    <property type="match status" value="1"/>
</dbReference>
<accession>A0A8T3A5E4</accession>
<dbReference type="PANTHER" id="PTHR47377:SF3">
    <property type="entry name" value="RHODANESE-LIKE DOMAIN-CONTAINING PROTEIN 4A, CHLOROPLASTIC"/>
    <property type="match status" value="1"/>
</dbReference>
<dbReference type="AlphaFoldDB" id="A0A8T3A5E4"/>